<reference evidence="1 2" key="1">
    <citation type="submission" date="2016-11" db="EMBL/GenBank/DDBJ databases">
        <authorList>
            <person name="Varghese N."/>
            <person name="Submissions S."/>
        </authorList>
    </citation>
    <scope>NUCLEOTIDE SEQUENCE [LARGE SCALE GENOMIC DNA]</scope>
    <source>
        <strain evidence="1 2">DSM 29341</strain>
    </source>
</reference>
<dbReference type="Proteomes" id="UP000325134">
    <property type="component" value="Unassembled WGS sequence"/>
</dbReference>
<protein>
    <submittedName>
        <fullName evidence="1">ABC transporter, phosphonate, substrate-binding protein</fullName>
    </submittedName>
</protein>
<evidence type="ECO:0000313" key="1">
    <source>
        <dbReference type="EMBL" id="SHE99023.1"/>
    </source>
</evidence>
<evidence type="ECO:0000313" key="2">
    <source>
        <dbReference type="Proteomes" id="UP000325134"/>
    </source>
</evidence>
<dbReference type="PANTHER" id="PTHR35841:SF1">
    <property type="entry name" value="PHOSPHONATES-BINDING PERIPLASMIC PROTEIN"/>
    <property type="match status" value="1"/>
</dbReference>
<proteinExistence type="predicted"/>
<accession>A0A1M4Y0C4</accession>
<dbReference type="Gene3D" id="3.40.190.10">
    <property type="entry name" value="Periplasmic binding protein-like II"/>
    <property type="match status" value="1"/>
</dbReference>
<keyword evidence="2" id="KW-1185">Reference proteome</keyword>
<dbReference type="PANTHER" id="PTHR35841">
    <property type="entry name" value="PHOSPHONATES-BINDING PERIPLASMIC PROTEIN"/>
    <property type="match status" value="1"/>
</dbReference>
<dbReference type="AlphaFoldDB" id="A0A1M4Y0C4"/>
<dbReference type="EMBL" id="FQVK01000013">
    <property type="protein sequence ID" value="SHE99023.1"/>
    <property type="molecule type" value="Genomic_DNA"/>
</dbReference>
<organism evidence="1 2">
    <name type="scientific">Ruegeria intermedia</name>
    <dbReference type="NCBI Taxonomy" id="996115"/>
    <lineage>
        <taxon>Bacteria</taxon>
        <taxon>Pseudomonadati</taxon>
        <taxon>Pseudomonadota</taxon>
        <taxon>Alphaproteobacteria</taxon>
        <taxon>Rhodobacterales</taxon>
        <taxon>Roseobacteraceae</taxon>
        <taxon>Ruegeria</taxon>
    </lineage>
</organism>
<dbReference type="Pfam" id="PF12974">
    <property type="entry name" value="Phosphonate-bd"/>
    <property type="match status" value="1"/>
</dbReference>
<name>A0A1M4Y0C4_9RHOB</name>
<gene>
    <name evidence="1" type="ORF">SAMN05444279_11379</name>
</gene>
<sequence length="253" mass="27273">MTAMLGMYDMPALRPVNDRFWSLIRTHLAEGPGQLTRDRDFWEIWQDPDLVFAQTCGMPYRTRLHGTVHLVGTPDYGLPGCPPGYYCSVFVACADDARGLPELATGVFAYNEALSQSGWSAPITHLSELGLAPARLLETGGHALSAQAVADGHADFAALDALTWVLLQEHTDLGRRLRPVATTRPTPALPYITAITRDPAPVAAAVRAAISDLSPADRAALHIRGLIDIAPDLYLAVPNPPPPEAAVPESWPN</sequence>
<dbReference type="SUPFAM" id="SSF53850">
    <property type="entry name" value="Periplasmic binding protein-like II"/>
    <property type="match status" value="1"/>
</dbReference>